<comment type="caution">
    <text evidence="1">The sequence shown here is derived from an EMBL/GenBank/DDBJ whole genome shotgun (WGS) entry which is preliminary data.</text>
</comment>
<dbReference type="EMBL" id="NIZV01000571">
    <property type="protein sequence ID" value="RSL85275.1"/>
    <property type="molecule type" value="Genomic_DNA"/>
</dbReference>
<dbReference type="PANTHER" id="PTHR45458:SF1">
    <property type="entry name" value="SHORT CHAIN DEHYDROGENASE"/>
    <property type="match status" value="1"/>
</dbReference>
<evidence type="ECO:0008006" key="3">
    <source>
        <dbReference type="Google" id="ProtNLM"/>
    </source>
</evidence>
<gene>
    <name evidence="1" type="ORF">CDV31_016585</name>
</gene>
<dbReference type="SUPFAM" id="SSF51735">
    <property type="entry name" value="NAD(P)-binding Rossmann-fold domains"/>
    <property type="match status" value="1"/>
</dbReference>
<sequence>MAYTVLITGANRGIGKDLLKLYLNLPQTTTIAAVRSLTHPSVDEIRNLPVASGSELIVVKIDSDTVIANAGIGKDWSLVAQTAIDEVEDHFKINSVGPFALYLAMRPLLLASADPKFVVLSTELGSIGLQGERKIQDVAYAKADCISHSPRGRRWVKTTLGNAIAETLGMREAPTTQEQSAAGIFDQVEKSTKAETSGRFITFEGKDIPW</sequence>
<keyword evidence="2" id="KW-1185">Reference proteome</keyword>
<evidence type="ECO:0000313" key="1">
    <source>
        <dbReference type="EMBL" id="RSL85275.1"/>
    </source>
</evidence>
<dbReference type="InterPro" id="IPR036291">
    <property type="entry name" value="NAD(P)-bd_dom_sf"/>
</dbReference>
<protein>
    <recommendedName>
        <fullName evidence="3">NAD(P)-binding domain-containing protein</fullName>
    </recommendedName>
</protein>
<dbReference type="InterPro" id="IPR052184">
    <property type="entry name" value="SDR_enzymes"/>
</dbReference>
<organism evidence="1 2">
    <name type="scientific">Fusarium ambrosium</name>
    <dbReference type="NCBI Taxonomy" id="131363"/>
    <lineage>
        <taxon>Eukaryota</taxon>
        <taxon>Fungi</taxon>
        <taxon>Dikarya</taxon>
        <taxon>Ascomycota</taxon>
        <taxon>Pezizomycotina</taxon>
        <taxon>Sordariomycetes</taxon>
        <taxon>Hypocreomycetidae</taxon>
        <taxon>Hypocreales</taxon>
        <taxon>Nectriaceae</taxon>
        <taxon>Fusarium</taxon>
        <taxon>Fusarium solani species complex</taxon>
    </lineage>
</organism>
<dbReference type="PANTHER" id="PTHR45458">
    <property type="entry name" value="SHORT-CHAIN DEHYDROGENASE/REDUCTASE SDR"/>
    <property type="match status" value="1"/>
</dbReference>
<evidence type="ECO:0000313" key="2">
    <source>
        <dbReference type="Proteomes" id="UP000288429"/>
    </source>
</evidence>
<dbReference type="AlphaFoldDB" id="A0A428S653"/>
<proteinExistence type="predicted"/>
<accession>A0A428S653</accession>
<dbReference type="Gene3D" id="3.40.50.720">
    <property type="entry name" value="NAD(P)-binding Rossmann-like Domain"/>
    <property type="match status" value="1"/>
</dbReference>
<dbReference type="Proteomes" id="UP000288429">
    <property type="component" value="Unassembled WGS sequence"/>
</dbReference>
<reference evidence="1 2" key="1">
    <citation type="submission" date="2017-06" db="EMBL/GenBank/DDBJ databases">
        <title>Cmopartive genomic analysis of Ambrosia Fusariam Clade fungi.</title>
        <authorList>
            <person name="Stajich J.E."/>
            <person name="Carrillo J."/>
            <person name="Kijimoto T."/>
            <person name="Eskalen A."/>
            <person name="O'Donnell K."/>
            <person name="Kasson M."/>
        </authorList>
    </citation>
    <scope>NUCLEOTIDE SEQUENCE [LARGE SCALE GENOMIC DNA]</scope>
    <source>
        <strain evidence="1 2">NRRL 20438</strain>
    </source>
</reference>
<name>A0A428S653_9HYPO</name>
<dbReference type="GO" id="GO:0016616">
    <property type="term" value="F:oxidoreductase activity, acting on the CH-OH group of donors, NAD or NADP as acceptor"/>
    <property type="evidence" value="ECO:0007669"/>
    <property type="project" value="TreeGrafter"/>
</dbReference>